<reference evidence="3" key="1">
    <citation type="journal article" date="2019" name="Int. J. Syst. Evol. Microbiol.">
        <title>The Global Catalogue of Microorganisms (GCM) 10K type strain sequencing project: providing services to taxonomists for standard genome sequencing and annotation.</title>
        <authorList>
            <consortium name="The Broad Institute Genomics Platform"/>
            <consortium name="The Broad Institute Genome Sequencing Center for Infectious Disease"/>
            <person name="Wu L."/>
            <person name="Ma J."/>
        </authorList>
    </citation>
    <scope>NUCLEOTIDE SEQUENCE [LARGE SCALE GENOMIC DNA]</scope>
    <source>
        <strain evidence="3">CGMCC 1.5362</strain>
    </source>
</reference>
<feature type="compositionally biased region" description="Low complexity" evidence="1">
    <location>
        <begin position="19"/>
        <end position="29"/>
    </location>
</feature>
<dbReference type="EMBL" id="BMLB01000002">
    <property type="protein sequence ID" value="GGK61440.1"/>
    <property type="molecule type" value="Genomic_DNA"/>
</dbReference>
<comment type="caution">
    <text evidence="2">The sequence shown here is derived from an EMBL/GenBank/DDBJ whole genome shotgun (WGS) entry which is preliminary data.</text>
</comment>
<feature type="region of interest" description="Disordered" evidence="1">
    <location>
        <begin position="1"/>
        <end position="39"/>
    </location>
</feature>
<proteinExistence type="predicted"/>
<evidence type="ECO:0000256" key="1">
    <source>
        <dbReference type="SAM" id="MobiDB-lite"/>
    </source>
</evidence>
<dbReference type="RefSeq" id="WP_156875684.1">
    <property type="nucleotide sequence ID" value="NZ_BMLB01000002.1"/>
</dbReference>
<gene>
    <name evidence="2" type="ORF">GCM10011509_07320</name>
</gene>
<evidence type="ECO:0000313" key="3">
    <source>
        <dbReference type="Proteomes" id="UP000662111"/>
    </source>
</evidence>
<name>A0ABQ2F7Q8_9MICO</name>
<accession>A0ABQ2F7Q8</accession>
<evidence type="ECO:0000313" key="2">
    <source>
        <dbReference type="EMBL" id="GGK61440.1"/>
    </source>
</evidence>
<keyword evidence="3" id="KW-1185">Reference proteome</keyword>
<protein>
    <submittedName>
        <fullName evidence="2">Uncharacterized protein</fullName>
    </submittedName>
</protein>
<dbReference type="Proteomes" id="UP000662111">
    <property type="component" value="Unassembled WGS sequence"/>
</dbReference>
<organism evidence="2 3">
    <name type="scientific">Ornithinimicrobium pekingense</name>
    <dbReference type="NCBI Taxonomy" id="384677"/>
    <lineage>
        <taxon>Bacteria</taxon>
        <taxon>Bacillati</taxon>
        <taxon>Actinomycetota</taxon>
        <taxon>Actinomycetes</taxon>
        <taxon>Micrococcales</taxon>
        <taxon>Ornithinimicrobiaceae</taxon>
        <taxon>Ornithinimicrobium</taxon>
    </lineage>
</organism>
<sequence>MSAGPRHDAPGQSRDGASGRPVAGLPPGVVLGGDRDLGGSVRSQVHRHEVLRGPAHRASTVVVKRFLPQPPGPVFRALLTSRWRWVVRECALELPDVAAACDEALTWAARAWSTGSSPDLPGSPARRQR</sequence>